<dbReference type="InterPro" id="IPR041581">
    <property type="entry name" value="Glyoxalase_6"/>
</dbReference>
<feature type="domain" description="VOC" evidence="1">
    <location>
        <begin position="4"/>
        <end position="114"/>
    </location>
</feature>
<dbReference type="EMBL" id="ANBP01000034">
    <property type="protein sequence ID" value="KAB7753363.1"/>
    <property type="molecule type" value="Genomic_DNA"/>
</dbReference>
<sequence length="117" mass="12292">MSLAAVNITFDTTDPDRLAAWWADALGGQVNAVAPGFFVTVTLPSGPGVAFQKVDDPTPGKNRIHLDFGADDVEAEVTRLVGLGATETGRHSIDDFSWVVLADPDGNLFCVAAADHP</sequence>
<dbReference type="RefSeq" id="WP_003890259.1">
    <property type="nucleotide sequence ID" value="NZ_ANBO01000034.1"/>
</dbReference>
<accession>A0A5N5UUV7</accession>
<evidence type="ECO:0000313" key="2">
    <source>
        <dbReference type="EMBL" id="KAB7753363.1"/>
    </source>
</evidence>
<organism evidence="2 3">
    <name type="scientific">Mycolicibacterium phlei DSM 43239 = CCUG 21000</name>
    <dbReference type="NCBI Taxonomy" id="1226750"/>
    <lineage>
        <taxon>Bacteria</taxon>
        <taxon>Bacillati</taxon>
        <taxon>Actinomycetota</taxon>
        <taxon>Actinomycetes</taxon>
        <taxon>Mycobacteriales</taxon>
        <taxon>Mycobacteriaceae</taxon>
        <taxon>Mycolicibacterium</taxon>
    </lineage>
</organism>
<dbReference type="CDD" id="cd06587">
    <property type="entry name" value="VOC"/>
    <property type="match status" value="1"/>
</dbReference>
<reference evidence="2 3" key="1">
    <citation type="submission" date="2012-10" db="EMBL/GenBank/DDBJ databases">
        <title>The draft sequence of the Mycobacterium pheli genome.</title>
        <authorList>
            <person name="Pettersson B.M.F."/>
            <person name="Das S."/>
            <person name="Dasgupta S."/>
            <person name="Bhattacharya A."/>
            <person name="Kirsebom L.A."/>
        </authorList>
    </citation>
    <scope>NUCLEOTIDE SEQUENCE [LARGE SCALE GENOMIC DNA]</scope>
    <source>
        <strain evidence="2 3">CCUG 21000</strain>
    </source>
</reference>
<dbReference type="InterPro" id="IPR037523">
    <property type="entry name" value="VOC_core"/>
</dbReference>
<dbReference type="InterPro" id="IPR029068">
    <property type="entry name" value="Glyas_Bleomycin-R_OHBP_Dase"/>
</dbReference>
<proteinExistence type="predicted"/>
<protein>
    <submittedName>
        <fullName evidence="2">Glyoxalase</fullName>
    </submittedName>
</protein>
<dbReference type="Gene3D" id="3.10.180.10">
    <property type="entry name" value="2,3-Dihydroxybiphenyl 1,2-Dioxygenase, domain 1"/>
    <property type="match status" value="1"/>
</dbReference>
<name>A0A5N5UUV7_MYCPH</name>
<dbReference type="PROSITE" id="PS51819">
    <property type="entry name" value="VOC"/>
    <property type="match status" value="1"/>
</dbReference>
<dbReference type="PANTHER" id="PTHR35908">
    <property type="entry name" value="HYPOTHETICAL FUSION PROTEIN"/>
    <property type="match status" value="1"/>
</dbReference>
<dbReference type="AlphaFoldDB" id="A0A5N5UUV7"/>
<dbReference type="Pfam" id="PF18029">
    <property type="entry name" value="Glyoxalase_6"/>
    <property type="match status" value="1"/>
</dbReference>
<gene>
    <name evidence="2" type="ORF">MPHL21000_19150</name>
</gene>
<evidence type="ECO:0000313" key="3">
    <source>
        <dbReference type="Proteomes" id="UP000325690"/>
    </source>
</evidence>
<dbReference type="Proteomes" id="UP000325690">
    <property type="component" value="Unassembled WGS sequence"/>
</dbReference>
<dbReference type="SUPFAM" id="SSF54593">
    <property type="entry name" value="Glyoxalase/Bleomycin resistance protein/Dihydroxybiphenyl dioxygenase"/>
    <property type="match status" value="1"/>
</dbReference>
<dbReference type="GeneID" id="74301085"/>
<comment type="caution">
    <text evidence="2">The sequence shown here is derived from an EMBL/GenBank/DDBJ whole genome shotgun (WGS) entry which is preliminary data.</text>
</comment>
<dbReference type="PANTHER" id="PTHR35908:SF1">
    <property type="entry name" value="CONSERVED PROTEIN"/>
    <property type="match status" value="1"/>
</dbReference>
<evidence type="ECO:0000259" key="1">
    <source>
        <dbReference type="PROSITE" id="PS51819"/>
    </source>
</evidence>
<keyword evidence="3" id="KW-1185">Reference proteome</keyword>